<gene>
    <name evidence="2" type="primary">LOC136079017</name>
</gene>
<dbReference type="RefSeq" id="XP_065650851.1">
    <property type="nucleotide sequence ID" value="XM_065794779.1"/>
</dbReference>
<sequence length="112" mass="12493">MRQSARDKLKLTQHLGLQGGATVKETVRRVMKMVITDKLANKFNFMGHGNKHAFSALHIKDIVCDSVRANSMTIDAKNAEIESAIKTWLRVLSDRGGGRKKRAEAKTNAEPF</sequence>
<dbReference type="PANTHER" id="PTHR34153:SF2">
    <property type="entry name" value="SI:CH211-262H13.3-RELATED"/>
    <property type="match status" value="1"/>
</dbReference>
<name>A0ABM4BP01_HYDVU</name>
<evidence type="ECO:0000313" key="2">
    <source>
        <dbReference type="RefSeq" id="XP_065650851.1"/>
    </source>
</evidence>
<keyword evidence="1" id="KW-1185">Reference proteome</keyword>
<dbReference type="Proteomes" id="UP001652625">
    <property type="component" value="Chromosome 04"/>
</dbReference>
<dbReference type="GeneID" id="136079017"/>
<proteinExistence type="predicted"/>
<evidence type="ECO:0000313" key="1">
    <source>
        <dbReference type="Proteomes" id="UP001652625"/>
    </source>
</evidence>
<accession>A0ABM4BP01</accession>
<dbReference type="PANTHER" id="PTHR34153">
    <property type="entry name" value="SI:CH211-262H13.3-RELATED-RELATED"/>
    <property type="match status" value="1"/>
</dbReference>
<protein>
    <submittedName>
        <fullName evidence="2">Uncharacterized protein LOC136079017</fullName>
    </submittedName>
</protein>
<reference evidence="2" key="1">
    <citation type="submission" date="2025-08" db="UniProtKB">
        <authorList>
            <consortium name="RefSeq"/>
        </authorList>
    </citation>
    <scope>IDENTIFICATION</scope>
</reference>
<organism evidence="1 2">
    <name type="scientific">Hydra vulgaris</name>
    <name type="common">Hydra</name>
    <name type="synonym">Hydra attenuata</name>
    <dbReference type="NCBI Taxonomy" id="6087"/>
    <lineage>
        <taxon>Eukaryota</taxon>
        <taxon>Metazoa</taxon>
        <taxon>Cnidaria</taxon>
        <taxon>Hydrozoa</taxon>
        <taxon>Hydroidolina</taxon>
        <taxon>Anthoathecata</taxon>
        <taxon>Aplanulata</taxon>
        <taxon>Hydridae</taxon>
        <taxon>Hydra</taxon>
    </lineage>
</organism>